<keyword evidence="5" id="KW-1185">Reference proteome</keyword>
<protein>
    <recommendedName>
        <fullName evidence="3">C2H2-type domain-containing protein</fullName>
    </recommendedName>
</protein>
<dbReference type="EMBL" id="JAIZAY010001881">
    <property type="protein sequence ID" value="KAJ8017459.1"/>
    <property type="molecule type" value="Genomic_DNA"/>
</dbReference>
<feature type="domain" description="C2H2-type" evidence="3">
    <location>
        <begin position="490"/>
        <end position="518"/>
    </location>
</feature>
<dbReference type="AlphaFoldDB" id="A0A9Q0YBU3"/>
<keyword evidence="1" id="KW-0863">Zinc-finger</keyword>
<evidence type="ECO:0000313" key="5">
    <source>
        <dbReference type="Proteomes" id="UP001152320"/>
    </source>
</evidence>
<name>A0A9Q0YBU3_HOLLE</name>
<gene>
    <name evidence="4" type="ORF">HOLleu_45119</name>
</gene>
<dbReference type="InterPro" id="IPR013087">
    <property type="entry name" value="Znf_C2H2_type"/>
</dbReference>
<feature type="region of interest" description="Disordered" evidence="2">
    <location>
        <begin position="1"/>
        <end position="69"/>
    </location>
</feature>
<comment type="caution">
    <text evidence="4">The sequence shown here is derived from an EMBL/GenBank/DDBJ whole genome shotgun (WGS) entry which is preliminary data.</text>
</comment>
<dbReference type="PROSITE" id="PS50157">
    <property type="entry name" value="ZINC_FINGER_C2H2_2"/>
    <property type="match status" value="1"/>
</dbReference>
<evidence type="ECO:0000256" key="1">
    <source>
        <dbReference type="PROSITE-ProRule" id="PRU00042"/>
    </source>
</evidence>
<proteinExistence type="predicted"/>
<keyword evidence="1" id="KW-0479">Metal-binding</keyword>
<dbReference type="OrthoDB" id="5971732at2759"/>
<sequence length="945" mass="107509">MRVDEPASLASEPHAHDHSYADSSFSSESESSVSLDCSDGSTDSDTEARPVTSTPRKKQSVGMTNHGISPGADAVIEQIKCLSESELCEVAKFLGETQASNIRSDTHSLSKMYHNLDYISNLNIEDWLRERNQVLVNFVKGTSKLTDPLDTKTQYCLAKSVEQVYGLQSTKHVFPLSFSENAVTYSVVNSKLAANMGGLSAPSGSYWTIRQWLDGQASQPMPSPQGDCICAFDNDQVIGKTYHVRANQKLKTSVITSVCVAEVDKSGALQMQKHLKPANWLNNVFDESQILDYDSQYHKQLSDLHYKEVYKALQVHIEKVQGEITSGGGNFSDEIDRILTEQQFAREWKVCFSCKHTNPKTKRLCENCKVPLKATCETHDQTSEAFPPQRVYQKTVKEINFMDKTGQASSSLLQSDESTSAEPIKVTPRDPVFVNPNSFETVKEVFLEIGKDFKVAKYTNSSEESKREWLLVVCDGVPYTIGQKVVKETFRCPQCGAVIFGKDSFEEHCMASHNSEKQNMEYPLEFDWVHLKIGYGHYEMNMLRSFFSLNWDVMVKDLAFAMGFRTENAQRYAKNGSDHHKSWELLCILYEGTLDELLYPYVTSCLESGEVPTPTGYLEWSQGVKSPKYQYLQEQILTYVQGILNFRKGVRYNDKDMILAGKYKHAPVFHARNHPKYQLIELNEARNDIIMPSDVKKFVHDHQSINRSGHSGRGEDMDFQLENLNKRSKVWTPKGVPSESDWLRTFRNLEKLDKASTTFAIFQMRSETLQRMGCEDPKRVAEASSHTPQKEEVVAWRTALRESRFLTTPLNECIMESVSGEPLDDQLVNLTSLAWSRRRYMYSILFKGASNLHLPDPIFVLPQEREAFHDIKNQTKDVIATKVKLLIDQIQDENVRFDLLESWSSVQRQKKDDYLLFYDKVKEEVNAANVELNTGATDVIAEEDV</sequence>
<organism evidence="4 5">
    <name type="scientific">Holothuria leucospilota</name>
    <name type="common">Black long sea cucumber</name>
    <name type="synonym">Mertensiothuria leucospilota</name>
    <dbReference type="NCBI Taxonomy" id="206669"/>
    <lineage>
        <taxon>Eukaryota</taxon>
        <taxon>Metazoa</taxon>
        <taxon>Echinodermata</taxon>
        <taxon>Eleutherozoa</taxon>
        <taxon>Echinozoa</taxon>
        <taxon>Holothuroidea</taxon>
        <taxon>Aspidochirotacea</taxon>
        <taxon>Aspidochirotida</taxon>
        <taxon>Holothuriidae</taxon>
        <taxon>Holothuria</taxon>
    </lineage>
</organism>
<evidence type="ECO:0000256" key="2">
    <source>
        <dbReference type="SAM" id="MobiDB-lite"/>
    </source>
</evidence>
<dbReference type="GO" id="GO:0008270">
    <property type="term" value="F:zinc ion binding"/>
    <property type="evidence" value="ECO:0007669"/>
    <property type="project" value="UniProtKB-KW"/>
</dbReference>
<reference evidence="4" key="1">
    <citation type="submission" date="2021-10" db="EMBL/GenBank/DDBJ databases">
        <title>Tropical sea cucumber genome reveals ecological adaptation and Cuvierian tubules defense mechanism.</title>
        <authorList>
            <person name="Chen T."/>
        </authorList>
    </citation>
    <scope>NUCLEOTIDE SEQUENCE</scope>
    <source>
        <strain evidence="4">Nanhai2018</strain>
        <tissue evidence="4">Muscle</tissue>
    </source>
</reference>
<dbReference type="Proteomes" id="UP001152320">
    <property type="component" value="Unassembled WGS sequence"/>
</dbReference>
<evidence type="ECO:0000313" key="4">
    <source>
        <dbReference type="EMBL" id="KAJ8017459.1"/>
    </source>
</evidence>
<dbReference type="PROSITE" id="PS00028">
    <property type="entry name" value="ZINC_FINGER_C2H2_1"/>
    <property type="match status" value="1"/>
</dbReference>
<keyword evidence="1" id="KW-0862">Zinc</keyword>
<feature type="compositionally biased region" description="Low complexity" evidence="2">
    <location>
        <begin position="21"/>
        <end position="41"/>
    </location>
</feature>
<accession>A0A9Q0YBU3</accession>
<evidence type="ECO:0000259" key="3">
    <source>
        <dbReference type="PROSITE" id="PS50157"/>
    </source>
</evidence>